<dbReference type="PANTHER" id="PTHR23098">
    <property type="entry name" value="AGAP001331-PA-RELATED"/>
    <property type="match status" value="1"/>
</dbReference>
<feature type="domain" description="Myb/SANT-like DNA-binding" evidence="6">
    <location>
        <begin position="7"/>
        <end position="83"/>
    </location>
</feature>
<evidence type="ECO:0000256" key="5">
    <source>
        <dbReference type="ARBA" id="ARBA00025466"/>
    </source>
</evidence>
<dbReference type="STRING" id="2015173.A0A026VT74"/>
<dbReference type="Pfam" id="PF13873">
    <property type="entry name" value="Myb_DNA-bind_5"/>
    <property type="match status" value="1"/>
</dbReference>
<evidence type="ECO:0000256" key="4">
    <source>
        <dbReference type="ARBA" id="ARBA00023163"/>
    </source>
</evidence>
<dbReference type="EMBL" id="KK108011">
    <property type="protein sequence ID" value="EZA46983.1"/>
    <property type="molecule type" value="Genomic_DNA"/>
</dbReference>
<protein>
    <recommendedName>
        <fullName evidence="2">Regulatory protein zeste</fullName>
    </recommendedName>
</protein>
<comment type="subunit">
    <text evidence="1">Self-associates forming complexes of several hundred monomers.</text>
</comment>
<dbReference type="GO" id="GO:0005634">
    <property type="term" value="C:nucleus"/>
    <property type="evidence" value="ECO:0007669"/>
    <property type="project" value="TreeGrafter"/>
</dbReference>
<gene>
    <name evidence="7" type="ORF">X777_00468</name>
</gene>
<evidence type="ECO:0000313" key="7">
    <source>
        <dbReference type="EMBL" id="EZA46983.1"/>
    </source>
</evidence>
<keyword evidence="3" id="KW-0805">Transcription regulation</keyword>
<dbReference type="OMA" id="SHAQYVM"/>
<keyword evidence="8" id="KW-1185">Reference proteome</keyword>
<name>A0A026VT74_OOCBI</name>
<evidence type="ECO:0000256" key="1">
    <source>
        <dbReference type="ARBA" id="ARBA00011764"/>
    </source>
</evidence>
<proteinExistence type="predicted"/>
<evidence type="ECO:0000259" key="6">
    <source>
        <dbReference type="Pfam" id="PF13873"/>
    </source>
</evidence>
<evidence type="ECO:0000256" key="2">
    <source>
        <dbReference type="ARBA" id="ARBA00016807"/>
    </source>
</evidence>
<dbReference type="InterPro" id="IPR028002">
    <property type="entry name" value="Myb_DNA-bind_5"/>
</dbReference>
<accession>A0A026VT74</accession>
<dbReference type="Proteomes" id="UP000053097">
    <property type="component" value="Unassembled WGS sequence"/>
</dbReference>
<dbReference type="AlphaFoldDB" id="A0A026VT74"/>
<dbReference type="OrthoDB" id="7540822at2759"/>
<keyword evidence="4" id="KW-0804">Transcription</keyword>
<evidence type="ECO:0000313" key="8">
    <source>
        <dbReference type="Proteomes" id="UP000053097"/>
    </source>
</evidence>
<sequence length="144" mass="16254">MAKRIRKKTTTEQRLIMLHFMEEHRDLAQNRIQGPNGKKQVALLWEQLATKLNSCVSGSTKSIDKWIKSWRDWRTNTKAKAAKNRNYCRGTGGGGPSPAPLLEIEERLISLIGVESVTGHSNVIDPAEVADTNEDMEMYSTEDQ</sequence>
<organism evidence="7 8">
    <name type="scientific">Ooceraea biroi</name>
    <name type="common">Clonal raider ant</name>
    <name type="synonym">Cerapachys biroi</name>
    <dbReference type="NCBI Taxonomy" id="2015173"/>
    <lineage>
        <taxon>Eukaryota</taxon>
        <taxon>Metazoa</taxon>
        <taxon>Ecdysozoa</taxon>
        <taxon>Arthropoda</taxon>
        <taxon>Hexapoda</taxon>
        <taxon>Insecta</taxon>
        <taxon>Pterygota</taxon>
        <taxon>Neoptera</taxon>
        <taxon>Endopterygota</taxon>
        <taxon>Hymenoptera</taxon>
        <taxon>Apocrita</taxon>
        <taxon>Aculeata</taxon>
        <taxon>Formicoidea</taxon>
        <taxon>Formicidae</taxon>
        <taxon>Dorylinae</taxon>
        <taxon>Ooceraea</taxon>
    </lineage>
</organism>
<evidence type="ECO:0000256" key="3">
    <source>
        <dbReference type="ARBA" id="ARBA00023015"/>
    </source>
</evidence>
<dbReference type="PANTHER" id="PTHR23098:SF16">
    <property type="entry name" value="REGULATORY PROTEIN ZESTE"/>
    <property type="match status" value="1"/>
</dbReference>
<comment type="function">
    <text evidence="5">Involved in transvection phenomena (= synapsis-dependent gene expression), where the synaptic pairing of chromosomes carrying genes with which zeste interacts influences the expression of these genes. Zeste binds to DNA and stimulates transcription from a nearby promoter.</text>
</comment>
<reference evidence="7 8" key="1">
    <citation type="journal article" date="2014" name="Curr. Biol.">
        <title>The genome of the clonal raider ant Cerapachys biroi.</title>
        <authorList>
            <person name="Oxley P.R."/>
            <person name="Ji L."/>
            <person name="Fetter-Pruneda I."/>
            <person name="McKenzie S.K."/>
            <person name="Li C."/>
            <person name="Hu H."/>
            <person name="Zhang G."/>
            <person name="Kronauer D.J."/>
        </authorList>
    </citation>
    <scope>NUCLEOTIDE SEQUENCE [LARGE SCALE GENOMIC DNA]</scope>
</reference>